<dbReference type="InterPro" id="IPR056892">
    <property type="entry name" value="Zf-AtTam37"/>
</dbReference>
<keyword evidence="1" id="KW-0472">Membrane</keyword>
<dbReference type="PANTHER" id="PTHR15852:SF27">
    <property type="entry name" value="PROTEIN DISULFIDE-ISOMERASE LQY1, CHLOROPLASTIC"/>
    <property type="match status" value="1"/>
</dbReference>
<feature type="domain" description="AtTam37 zinc finger" evidence="2">
    <location>
        <begin position="85"/>
        <end position="182"/>
    </location>
</feature>
<dbReference type="PANTHER" id="PTHR15852">
    <property type="entry name" value="PLASTID TRANSCRIPTIONALLY ACTIVE PROTEIN"/>
    <property type="match status" value="1"/>
</dbReference>
<organism evidence="3 4">
    <name type="scientific">Prymnesium parvum</name>
    <name type="common">Toxic golden alga</name>
    <dbReference type="NCBI Taxonomy" id="97485"/>
    <lineage>
        <taxon>Eukaryota</taxon>
        <taxon>Haptista</taxon>
        <taxon>Haptophyta</taxon>
        <taxon>Prymnesiophyceae</taxon>
        <taxon>Prymnesiales</taxon>
        <taxon>Prymnesiaceae</taxon>
        <taxon>Prymnesium</taxon>
    </lineage>
</organism>
<evidence type="ECO:0000259" key="2">
    <source>
        <dbReference type="Pfam" id="PF25112"/>
    </source>
</evidence>
<keyword evidence="1" id="KW-0812">Transmembrane</keyword>
<keyword evidence="1" id="KW-1133">Transmembrane helix</keyword>
<protein>
    <recommendedName>
        <fullName evidence="2">AtTam37 zinc finger domain-containing protein</fullName>
    </recommendedName>
</protein>
<accession>A0AB34JSX2</accession>
<gene>
    <name evidence="3" type="ORF">AB1Y20_019816</name>
</gene>
<keyword evidence="4" id="KW-1185">Reference proteome</keyword>
<sequence length="194" mass="20281">MAAAALALLSAHAVSGYHLPTLSARIAPPKLTLAAPRAPPPHMLDFDSNTLIAIGTLIVGLGGGVGLIAFTESAGKRNEQSSNSQPCVECTGKQVTTCTICQGSGSDPYASLVAGVREMTGSSSSGEKIVVEDWASGPTEIVMYEEILSRYPPKVTESVCEGCSGRGIVVCDNCRGTGIQPRFLERYSPDDFMD</sequence>
<feature type="transmembrane region" description="Helical" evidence="1">
    <location>
        <begin position="50"/>
        <end position="70"/>
    </location>
</feature>
<dbReference type="Proteomes" id="UP001515480">
    <property type="component" value="Unassembled WGS sequence"/>
</dbReference>
<dbReference type="AlphaFoldDB" id="A0AB34JSX2"/>
<name>A0AB34JSX2_PRYPA</name>
<dbReference type="Pfam" id="PF25112">
    <property type="entry name" value="zf-AtTam37"/>
    <property type="match status" value="1"/>
</dbReference>
<proteinExistence type="predicted"/>
<reference evidence="3 4" key="1">
    <citation type="journal article" date="2024" name="Science">
        <title>Giant polyketide synthase enzymes in the biosynthesis of giant marine polyether toxins.</title>
        <authorList>
            <person name="Fallon T.R."/>
            <person name="Shende V.V."/>
            <person name="Wierzbicki I.H."/>
            <person name="Pendleton A.L."/>
            <person name="Watervoot N.F."/>
            <person name="Auber R.P."/>
            <person name="Gonzalez D.J."/>
            <person name="Wisecaver J.H."/>
            <person name="Moore B.S."/>
        </authorList>
    </citation>
    <scope>NUCLEOTIDE SEQUENCE [LARGE SCALE GENOMIC DNA]</scope>
    <source>
        <strain evidence="3 4">12B1</strain>
    </source>
</reference>
<dbReference type="EMBL" id="JBGBPQ010000004">
    <property type="protein sequence ID" value="KAL1524940.1"/>
    <property type="molecule type" value="Genomic_DNA"/>
</dbReference>
<evidence type="ECO:0000256" key="1">
    <source>
        <dbReference type="SAM" id="Phobius"/>
    </source>
</evidence>
<evidence type="ECO:0000313" key="4">
    <source>
        <dbReference type="Proteomes" id="UP001515480"/>
    </source>
</evidence>
<comment type="caution">
    <text evidence="3">The sequence shown here is derived from an EMBL/GenBank/DDBJ whole genome shotgun (WGS) entry which is preliminary data.</text>
</comment>
<evidence type="ECO:0000313" key="3">
    <source>
        <dbReference type="EMBL" id="KAL1524940.1"/>
    </source>
</evidence>